<evidence type="ECO:0000259" key="7">
    <source>
        <dbReference type="SMART" id="SM00645"/>
    </source>
</evidence>
<dbReference type="Pfam" id="PF08246">
    <property type="entry name" value="Inhibitor_I29"/>
    <property type="match status" value="1"/>
</dbReference>
<dbReference type="InterPro" id="IPR013128">
    <property type="entry name" value="Peptidase_C1A"/>
</dbReference>
<organism evidence="9">
    <name type="scientific">Nymphaea colorata</name>
    <name type="common">pocket water lily</name>
    <dbReference type="NCBI Taxonomy" id="210225"/>
    <lineage>
        <taxon>Eukaryota</taxon>
        <taxon>Viridiplantae</taxon>
        <taxon>Streptophyta</taxon>
        <taxon>Embryophyta</taxon>
        <taxon>Tracheophyta</taxon>
        <taxon>Spermatophyta</taxon>
        <taxon>Magnoliopsida</taxon>
        <taxon>Nymphaeales</taxon>
        <taxon>Nymphaeaceae</taxon>
        <taxon>Nymphaea</taxon>
    </lineage>
</organism>
<dbReference type="Gene3D" id="3.90.70.10">
    <property type="entry name" value="Cysteine proteinases"/>
    <property type="match status" value="1"/>
</dbReference>
<dbReference type="InterPro" id="IPR000169">
    <property type="entry name" value="Pept_cys_AS"/>
</dbReference>
<dbReference type="InterPro" id="IPR000668">
    <property type="entry name" value="Peptidase_C1A_C"/>
</dbReference>
<dbReference type="InterPro" id="IPR013201">
    <property type="entry name" value="Prot_inhib_I29"/>
</dbReference>
<dbReference type="InterPro" id="IPR039417">
    <property type="entry name" value="Peptidase_C1A_papain-like"/>
</dbReference>
<dbReference type="GO" id="GO:0006508">
    <property type="term" value="P:proteolysis"/>
    <property type="evidence" value="ECO:0007669"/>
    <property type="project" value="InterPro"/>
</dbReference>
<reference evidence="9" key="1">
    <citation type="submission" date="2019-09" db="EMBL/GenBank/DDBJ databases">
        <authorList>
            <person name="Zhang L."/>
        </authorList>
    </citation>
    <scope>NUCLEOTIDE SEQUENCE</scope>
</reference>
<evidence type="ECO:0000256" key="2">
    <source>
        <dbReference type="ARBA" id="ARBA00023157"/>
    </source>
</evidence>
<dbReference type="GO" id="GO:0004197">
    <property type="term" value="F:cysteine-type endopeptidase activity"/>
    <property type="evidence" value="ECO:0007669"/>
    <property type="project" value="UniProtKB-EC"/>
</dbReference>
<dbReference type="SMART" id="SM00645">
    <property type="entry name" value="Pept_C1"/>
    <property type="match status" value="1"/>
</dbReference>
<evidence type="ECO:0000256" key="3">
    <source>
        <dbReference type="ARBA" id="ARBA00036319"/>
    </source>
</evidence>
<comment type="catalytic activity">
    <reaction evidence="3">
        <text>Specificity close to that of papain. As compared to cathepsin B, cathepsin L exhibits higher activity toward protein substrates, but has little activity on Z-Arg-Arg-NHMec, and no peptidyl-dipeptidase activity.</text>
        <dbReference type="EC" id="3.4.22.15"/>
    </reaction>
</comment>
<dbReference type="AlphaFoldDB" id="A0A5K1HJT7"/>
<dbReference type="OrthoDB" id="10253408at2759"/>
<gene>
    <name evidence="9" type="ORF">NYM_LOCUS29781</name>
</gene>
<evidence type="ECO:0000256" key="6">
    <source>
        <dbReference type="SAM" id="Phobius"/>
    </source>
</evidence>
<keyword evidence="6" id="KW-0472">Membrane</keyword>
<evidence type="ECO:0000259" key="8">
    <source>
        <dbReference type="SMART" id="SM00848"/>
    </source>
</evidence>
<dbReference type="PROSITE" id="PS00139">
    <property type="entry name" value="THIOL_PROTEASE_CYS"/>
    <property type="match status" value="1"/>
</dbReference>
<evidence type="ECO:0000256" key="5">
    <source>
        <dbReference type="ARBA" id="ARBA00053662"/>
    </source>
</evidence>
<dbReference type="PRINTS" id="PR00705">
    <property type="entry name" value="PAPAIN"/>
</dbReference>
<dbReference type="EC" id="3.4.22.15" evidence="4"/>
<evidence type="ECO:0000313" key="9">
    <source>
        <dbReference type="EMBL" id="VVW87348.1"/>
    </source>
</evidence>
<dbReference type="CDD" id="cd02248">
    <property type="entry name" value="Peptidase_C1A"/>
    <property type="match status" value="1"/>
</dbReference>
<dbReference type="InterPro" id="IPR038765">
    <property type="entry name" value="Papain-like_cys_pep_sf"/>
</dbReference>
<dbReference type="SUPFAM" id="SSF54001">
    <property type="entry name" value="Cysteine proteinases"/>
    <property type="match status" value="1"/>
</dbReference>
<comment type="similarity">
    <text evidence="1">Belongs to the peptidase C1 family.</text>
</comment>
<feature type="domain" description="Peptidase C1A papain C-terminal" evidence="7">
    <location>
        <begin position="129"/>
        <end position="326"/>
    </location>
</feature>
<dbReference type="PANTHER" id="PTHR12411">
    <property type="entry name" value="CYSTEINE PROTEASE FAMILY C1-RELATED"/>
    <property type="match status" value="1"/>
</dbReference>
<dbReference type="Pfam" id="PF00112">
    <property type="entry name" value="Peptidase_C1"/>
    <property type="match status" value="1"/>
</dbReference>
<sequence length="326" mass="35635">MTRWEFNINLIINPIVYKELMNKQVLIASLLSIAILAVYYTANESKVDAFEEWKGQYGTHWAPEEEAYRRLIFEKNLVLINKHNADATQTYKMGVNQFTIYTTEEFSARFLTPMLKVGEINANNDYEVIGDVDWTGQGKVTPVKNQGQCGSCWAFSAIGVLESWFLFKGQNTNLSEQQLVDCSRPQGNQGCNGGWPSSALNYIKANGITSESAYPYVARDQACKAQGGAWKISGFSSFSGCNGLSSQINNSPVSVTVDATNWSPYRSGVFSNCGSGINHAVLLVGVVGGAWKIKNSWGTGWGESGYIRLATGNTCGVCAYAGVVPN</sequence>
<feature type="transmembrane region" description="Helical" evidence="6">
    <location>
        <begin position="25"/>
        <end position="42"/>
    </location>
</feature>
<dbReference type="SMART" id="SM00848">
    <property type="entry name" value="Inhibitor_I29"/>
    <property type="match status" value="1"/>
</dbReference>
<dbReference type="EMBL" id="LR722063">
    <property type="protein sequence ID" value="VVW87348.1"/>
    <property type="molecule type" value="Genomic_DNA"/>
</dbReference>
<feature type="domain" description="Cathepsin propeptide inhibitor" evidence="8">
    <location>
        <begin position="50"/>
        <end position="106"/>
    </location>
</feature>
<keyword evidence="6" id="KW-1133">Transmembrane helix</keyword>
<accession>A0A5K1HJT7</accession>
<name>A0A5K1HJT7_9MAGN</name>
<evidence type="ECO:0000256" key="4">
    <source>
        <dbReference type="ARBA" id="ARBA00038911"/>
    </source>
</evidence>
<proteinExistence type="inferred from homology"/>
<protein>
    <recommendedName>
        <fullName evidence="4">cathepsin L</fullName>
        <ecNumber evidence="4">3.4.22.15</ecNumber>
    </recommendedName>
</protein>
<keyword evidence="2" id="KW-1015">Disulfide bond</keyword>
<dbReference type="FunFam" id="3.90.70.10:FF:000104">
    <property type="entry name" value="Cathepsin L 1"/>
    <property type="match status" value="1"/>
</dbReference>
<keyword evidence="6" id="KW-0812">Transmembrane</keyword>
<comment type="function">
    <text evidence="5">May be involved in extracellular digestion.</text>
</comment>
<evidence type="ECO:0000256" key="1">
    <source>
        <dbReference type="ARBA" id="ARBA00008455"/>
    </source>
</evidence>